<keyword evidence="5 9" id="KW-1133">Transmembrane helix</keyword>
<feature type="transmembrane region" description="Helical" evidence="9">
    <location>
        <begin position="261"/>
        <end position="283"/>
    </location>
</feature>
<gene>
    <name evidence="10" type="ORF">E3O49_14025</name>
</gene>
<feature type="transmembrane region" description="Helical" evidence="9">
    <location>
        <begin position="471"/>
        <end position="492"/>
    </location>
</feature>
<evidence type="ECO:0000313" key="10">
    <source>
        <dbReference type="EMBL" id="TFC42467.1"/>
    </source>
</evidence>
<name>A0AAQ2C3X6_9MICO</name>
<protein>
    <submittedName>
        <fullName evidence="10">DUF2029 domain-containing protein</fullName>
    </submittedName>
</protein>
<evidence type="ECO:0000256" key="3">
    <source>
        <dbReference type="ARBA" id="ARBA00022679"/>
    </source>
</evidence>
<evidence type="ECO:0000256" key="5">
    <source>
        <dbReference type="ARBA" id="ARBA00022989"/>
    </source>
</evidence>
<evidence type="ECO:0000313" key="11">
    <source>
        <dbReference type="Proteomes" id="UP000297403"/>
    </source>
</evidence>
<accession>A0AAQ2C3X6</accession>
<evidence type="ECO:0000256" key="1">
    <source>
        <dbReference type="ARBA" id="ARBA00004651"/>
    </source>
</evidence>
<evidence type="ECO:0000256" key="7">
    <source>
        <dbReference type="ARBA" id="ARBA00024033"/>
    </source>
</evidence>
<dbReference type="Proteomes" id="UP000297403">
    <property type="component" value="Unassembled WGS sequence"/>
</dbReference>
<feature type="region of interest" description="Disordered" evidence="8">
    <location>
        <begin position="80"/>
        <end position="102"/>
    </location>
</feature>
<feature type="transmembrane region" description="Helical" evidence="9">
    <location>
        <begin position="366"/>
        <end position="387"/>
    </location>
</feature>
<feature type="transmembrane region" description="Helical" evidence="9">
    <location>
        <begin position="188"/>
        <end position="207"/>
    </location>
</feature>
<comment type="caution">
    <text evidence="10">The sequence shown here is derived from an EMBL/GenBank/DDBJ whole genome shotgun (WGS) entry which is preliminary data.</text>
</comment>
<comment type="similarity">
    <text evidence="7">Belongs to the glycosyltransferase 87 family.</text>
</comment>
<keyword evidence="4 9" id="KW-0812">Transmembrane</keyword>
<keyword evidence="11" id="KW-1185">Reference proteome</keyword>
<evidence type="ECO:0000256" key="2">
    <source>
        <dbReference type="ARBA" id="ARBA00022475"/>
    </source>
</evidence>
<evidence type="ECO:0000256" key="4">
    <source>
        <dbReference type="ARBA" id="ARBA00022692"/>
    </source>
</evidence>
<feature type="transmembrane region" description="Helical" evidence="9">
    <location>
        <begin position="219"/>
        <end position="249"/>
    </location>
</feature>
<feature type="transmembrane region" description="Helical" evidence="9">
    <location>
        <begin position="158"/>
        <end position="181"/>
    </location>
</feature>
<dbReference type="GO" id="GO:0016758">
    <property type="term" value="F:hexosyltransferase activity"/>
    <property type="evidence" value="ECO:0007669"/>
    <property type="project" value="InterPro"/>
</dbReference>
<sequence>MINRIRGKSPIKTPIQPKINATVVLVRPPSFPPSPPPARGSLTNSTEILPESATNSPQSPFYGKISVELVRRRTPRSGLGGVGQWRVPESTPGPTAAAATDATAHPRGWVRPALLWAGFAAVHAALAWLCFASTGWPLGDVERSYLGWATDAVTGGGVVGISAPFVYPILAILPMLAALAFGPGLYSLTWLGLVTLLDAVAFAVLLGPGRDPRARLAAAWWLGFLLLLGPIAVGRIDAITVPLAILAVLVLRSRPVWGTMLLTLAAWIKIWPAAVIAALFLVSRKRWPVAAAAAGTSLGIVVIALFLGSGLNVFSFVSEQTNRGIQIESPVAGLWMWQAALKIPGNYIYYDQQILTYQVIGTGTQVAIAVMTPLLLACIAAVLLLGWQANEAGASWPRLFPPLVLALVLTLILVNKVGSPQFTAWLAAPVILGLVLRGRAWRLPAVLALAVAALTQLVYPHLYDWLIVADPLLVLVLSLRNLLEVILLGWAVREVHASGARSEHPEHDLVPPTPNLKE</sequence>
<keyword evidence="6 9" id="KW-0472">Membrane</keyword>
<evidence type="ECO:0000256" key="9">
    <source>
        <dbReference type="SAM" id="Phobius"/>
    </source>
</evidence>
<dbReference type="EMBL" id="SOFY01000077">
    <property type="protein sequence ID" value="TFC42467.1"/>
    <property type="molecule type" value="Genomic_DNA"/>
</dbReference>
<feature type="transmembrane region" description="Helical" evidence="9">
    <location>
        <begin position="289"/>
        <end position="314"/>
    </location>
</feature>
<proteinExistence type="inferred from homology"/>
<feature type="transmembrane region" description="Helical" evidence="9">
    <location>
        <begin position="399"/>
        <end position="419"/>
    </location>
</feature>
<dbReference type="GO" id="GO:0005886">
    <property type="term" value="C:plasma membrane"/>
    <property type="evidence" value="ECO:0007669"/>
    <property type="project" value="UniProtKB-SubCell"/>
</dbReference>
<evidence type="ECO:0000256" key="6">
    <source>
        <dbReference type="ARBA" id="ARBA00023136"/>
    </source>
</evidence>
<reference evidence="10 11" key="1">
    <citation type="submission" date="2019-03" db="EMBL/GenBank/DDBJ databases">
        <title>Genomics of glacier-inhabiting Cryobacterium strains.</title>
        <authorList>
            <person name="Liu Q."/>
            <person name="Xin Y.-H."/>
        </authorList>
    </citation>
    <scope>NUCLEOTIDE SEQUENCE [LARGE SCALE GENOMIC DNA]</scope>
    <source>
        <strain evidence="11">TMT1-22</strain>
    </source>
</reference>
<dbReference type="AlphaFoldDB" id="A0AAQ2C3X6"/>
<keyword evidence="2" id="KW-1003">Cell membrane</keyword>
<keyword evidence="3" id="KW-0808">Transferase</keyword>
<dbReference type="Pfam" id="PF09594">
    <property type="entry name" value="GT87"/>
    <property type="match status" value="1"/>
</dbReference>
<evidence type="ECO:0000256" key="8">
    <source>
        <dbReference type="SAM" id="MobiDB-lite"/>
    </source>
</evidence>
<comment type="subcellular location">
    <subcellularLocation>
        <location evidence="1">Cell membrane</location>
        <topology evidence="1">Multi-pass membrane protein</topology>
    </subcellularLocation>
</comment>
<feature type="transmembrane region" description="Helical" evidence="9">
    <location>
        <begin position="113"/>
        <end position="138"/>
    </location>
</feature>
<dbReference type="InterPro" id="IPR018584">
    <property type="entry name" value="GT87"/>
</dbReference>
<organism evidence="10 11">
    <name type="scientific">Cryobacterium shii</name>
    <dbReference type="NCBI Taxonomy" id="1259235"/>
    <lineage>
        <taxon>Bacteria</taxon>
        <taxon>Bacillati</taxon>
        <taxon>Actinomycetota</taxon>
        <taxon>Actinomycetes</taxon>
        <taxon>Micrococcales</taxon>
        <taxon>Microbacteriaceae</taxon>
        <taxon>Cryobacterium</taxon>
    </lineage>
</organism>